<reference evidence="1 2" key="1">
    <citation type="submission" date="2021-01" db="EMBL/GenBank/DDBJ databases">
        <title>WGS of actinomycetes isolated from Thailand.</title>
        <authorList>
            <person name="Thawai C."/>
        </authorList>
    </citation>
    <scope>NUCLEOTIDE SEQUENCE [LARGE SCALE GENOMIC DNA]</scope>
    <source>
        <strain evidence="1 2">CA1R205</strain>
    </source>
</reference>
<dbReference type="EMBL" id="JAERRF010000035">
    <property type="protein sequence ID" value="MBL1101970.1"/>
    <property type="molecule type" value="Genomic_DNA"/>
</dbReference>
<protein>
    <recommendedName>
        <fullName evidence="3">PE-PGRS family protein</fullName>
    </recommendedName>
</protein>
<dbReference type="Proteomes" id="UP000634229">
    <property type="component" value="Unassembled WGS sequence"/>
</dbReference>
<evidence type="ECO:0000313" key="1">
    <source>
        <dbReference type="EMBL" id="MBL1101970.1"/>
    </source>
</evidence>
<name>A0ABS1NPS6_9ACTN</name>
<gene>
    <name evidence="1" type="ORF">JK363_36125</name>
</gene>
<sequence length="252" mass="27888">MVKFSVGDTMSAETTRTPLTFAPRFDFSGPQVIVAGYTDPEGRERQLAHTFGSAPWLWSEDDEFRFDQAGRELSHATFSVPPQSAPADSCRRVPDGPDPLPGGLRADTAENFALPQTTVFCCDPEAAELRCVRDLGVLDRPLDARIGIAPDVTLLVQEGAVAGWSLTDPARYLTDGFAEPEATAPSPATRRRLAECLDLVSSPLVDEVMDQDAAAWRMLRTTERALRDQREDRRRADVLHQVISRLMEDYEP</sequence>
<proteinExistence type="predicted"/>
<organism evidence="1 2">
    <name type="scientific">Streptomyces coffeae</name>
    <dbReference type="NCBI Taxonomy" id="621382"/>
    <lineage>
        <taxon>Bacteria</taxon>
        <taxon>Bacillati</taxon>
        <taxon>Actinomycetota</taxon>
        <taxon>Actinomycetes</taxon>
        <taxon>Kitasatosporales</taxon>
        <taxon>Streptomycetaceae</taxon>
        <taxon>Streptomyces</taxon>
    </lineage>
</organism>
<accession>A0ABS1NPS6</accession>
<evidence type="ECO:0008006" key="3">
    <source>
        <dbReference type="Google" id="ProtNLM"/>
    </source>
</evidence>
<keyword evidence="2" id="KW-1185">Reference proteome</keyword>
<comment type="caution">
    <text evidence="1">The sequence shown here is derived from an EMBL/GenBank/DDBJ whole genome shotgun (WGS) entry which is preliminary data.</text>
</comment>
<evidence type="ECO:0000313" key="2">
    <source>
        <dbReference type="Proteomes" id="UP000634229"/>
    </source>
</evidence>